<evidence type="ECO:0000313" key="5">
    <source>
        <dbReference type="EMBL" id="MBF8437677.1"/>
    </source>
</evidence>
<feature type="repeat" description="TPR" evidence="3">
    <location>
        <begin position="269"/>
        <end position="302"/>
    </location>
</feature>
<dbReference type="PANTHER" id="PTHR45586:SF1">
    <property type="entry name" value="LIPOPOLYSACCHARIDE ASSEMBLY PROTEIN B"/>
    <property type="match status" value="1"/>
</dbReference>
<feature type="chain" id="PRO_5037229426" evidence="4">
    <location>
        <begin position="23"/>
        <end position="405"/>
    </location>
</feature>
<dbReference type="InterPro" id="IPR011990">
    <property type="entry name" value="TPR-like_helical_dom_sf"/>
</dbReference>
<gene>
    <name evidence="5" type="ORF">I0Q91_11325</name>
</gene>
<dbReference type="SUPFAM" id="SSF48452">
    <property type="entry name" value="TPR-like"/>
    <property type="match status" value="1"/>
</dbReference>
<evidence type="ECO:0000256" key="3">
    <source>
        <dbReference type="PROSITE-ProRule" id="PRU00339"/>
    </source>
</evidence>
<feature type="signal peptide" evidence="4">
    <location>
        <begin position="1"/>
        <end position="22"/>
    </location>
</feature>
<dbReference type="Gene3D" id="1.25.40.10">
    <property type="entry name" value="Tetratricopeptide repeat domain"/>
    <property type="match status" value="3"/>
</dbReference>
<evidence type="ECO:0000256" key="2">
    <source>
        <dbReference type="ARBA" id="ARBA00022803"/>
    </source>
</evidence>
<accession>A0A931ARK8</accession>
<dbReference type="Pfam" id="PF14559">
    <property type="entry name" value="TPR_19"/>
    <property type="match status" value="2"/>
</dbReference>
<dbReference type="Pfam" id="PF13414">
    <property type="entry name" value="TPR_11"/>
    <property type="match status" value="1"/>
</dbReference>
<keyword evidence="2 3" id="KW-0802">TPR repeat</keyword>
<organism evidence="5 6">
    <name type="scientific">Halonatronomonas betaini</name>
    <dbReference type="NCBI Taxonomy" id="2778430"/>
    <lineage>
        <taxon>Bacteria</taxon>
        <taxon>Bacillati</taxon>
        <taxon>Bacillota</taxon>
        <taxon>Clostridia</taxon>
        <taxon>Halanaerobiales</taxon>
        <taxon>Halarsenatibacteraceae</taxon>
        <taxon>Halonatronomonas</taxon>
    </lineage>
</organism>
<evidence type="ECO:0000313" key="6">
    <source>
        <dbReference type="Proteomes" id="UP000621436"/>
    </source>
</evidence>
<dbReference type="SMART" id="SM00028">
    <property type="entry name" value="TPR"/>
    <property type="match status" value="6"/>
</dbReference>
<evidence type="ECO:0000256" key="4">
    <source>
        <dbReference type="SAM" id="SignalP"/>
    </source>
</evidence>
<dbReference type="InterPro" id="IPR051012">
    <property type="entry name" value="CellSynth/LPSAsmb/PSIAsmb"/>
</dbReference>
<dbReference type="InterPro" id="IPR019734">
    <property type="entry name" value="TPR_rpt"/>
</dbReference>
<keyword evidence="4" id="KW-0732">Signal</keyword>
<dbReference type="EMBL" id="JADPIE010000006">
    <property type="protein sequence ID" value="MBF8437677.1"/>
    <property type="molecule type" value="Genomic_DNA"/>
</dbReference>
<feature type="repeat" description="TPR" evidence="3">
    <location>
        <begin position="167"/>
        <end position="200"/>
    </location>
</feature>
<dbReference type="PANTHER" id="PTHR45586">
    <property type="entry name" value="TPR REPEAT-CONTAINING PROTEIN PA4667"/>
    <property type="match status" value="1"/>
</dbReference>
<keyword evidence="1" id="KW-0677">Repeat</keyword>
<proteinExistence type="predicted"/>
<reference evidence="5" key="1">
    <citation type="submission" date="2020-11" db="EMBL/GenBank/DDBJ databases">
        <title>Halonatronomonas betainensis gen. nov., sp. nov. a novel haloalkaliphilic representative of the family Halanaerobiacae capable of betaine degradation.</title>
        <authorList>
            <person name="Boltyanskaya Y."/>
            <person name="Kevbrin V."/>
            <person name="Detkova E."/>
            <person name="Grouzdev D.S."/>
            <person name="Koziaeva V."/>
            <person name="Zhilina T."/>
        </authorList>
    </citation>
    <scope>NUCLEOTIDE SEQUENCE</scope>
    <source>
        <strain evidence="5">Z-7014</strain>
    </source>
</reference>
<dbReference type="PROSITE" id="PS50293">
    <property type="entry name" value="TPR_REGION"/>
    <property type="match status" value="1"/>
</dbReference>
<feature type="repeat" description="TPR" evidence="3">
    <location>
        <begin position="235"/>
        <end position="268"/>
    </location>
</feature>
<keyword evidence="6" id="KW-1185">Reference proteome</keyword>
<feature type="repeat" description="TPR" evidence="3">
    <location>
        <begin position="201"/>
        <end position="234"/>
    </location>
</feature>
<evidence type="ECO:0000256" key="1">
    <source>
        <dbReference type="ARBA" id="ARBA00022737"/>
    </source>
</evidence>
<protein>
    <submittedName>
        <fullName evidence="5">Tetratricopeptide repeat protein</fullName>
    </submittedName>
</protein>
<feature type="repeat" description="TPR" evidence="3">
    <location>
        <begin position="337"/>
        <end position="370"/>
    </location>
</feature>
<comment type="caution">
    <text evidence="5">The sequence shown here is derived from an EMBL/GenBank/DDBJ whole genome shotgun (WGS) entry which is preliminary data.</text>
</comment>
<dbReference type="PROSITE" id="PS50005">
    <property type="entry name" value="TPR"/>
    <property type="match status" value="6"/>
</dbReference>
<dbReference type="AlphaFoldDB" id="A0A931ARK8"/>
<dbReference type="Proteomes" id="UP000621436">
    <property type="component" value="Unassembled WGS sequence"/>
</dbReference>
<feature type="repeat" description="TPR" evidence="3">
    <location>
        <begin position="303"/>
        <end position="336"/>
    </location>
</feature>
<dbReference type="RefSeq" id="WP_270454675.1">
    <property type="nucleotide sequence ID" value="NZ_JADPIE010000006.1"/>
</dbReference>
<name>A0A931ARK8_9FIRM</name>
<sequence>MKRIIFSLGLIFVLAIASTASAQNYEISEGINSFYTGEYEMAEETFYQILDGDISSTEKYTVYSYLVKSKLRNRKLSVAEDLIDELDELGYHNAELYWLLAEQFLNLEGRYDSAQFDLAKEYIEKARDFGFYGFDQQKGHAQAELGLNNYQAVKDILEPLRNELSRPSSFGALARAYKELDESGNAIDLYERLIVLEPDNAGAHLDLGNLYIGEENYSEAIEVLELGLDRSPEVNSLKFALGRAYKATGEYELAIEQFNHVINRNRHNYEAHYQLGVIYYEQGEVERATESLESAIRYNNEYVTGYLKLGEIYLEEDNHYRAVSYFSNAIEINPDYALSYYYLGKAYFELEMYQAAQTELVKALRRQPNLERASELLDEIDGIVSGMTEEELDEVFDEEIDVEIE</sequence>